<evidence type="ECO:0000259" key="10">
    <source>
        <dbReference type="PROSITE" id="PS50893"/>
    </source>
</evidence>
<feature type="domain" description="ABC transporter" evidence="10">
    <location>
        <begin position="494"/>
        <end position="707"/>
    </location>
</feature>
<sequence>MIKILAGLTGLATLGLAVGTIAGPVPVYLPILSLAVLLVLLVADGVPLIKTRVPLVMRFLIGLFAVSFVALALVASANGAGLIPETFQPFLPQTGSSIISAILAIAHLAISYIPVIRRIAEMANPFFEAKDRSQLEMGIFGRWPMSLKALGLGLFGVIIVLNVIQVYLLVRFNFWYNVFYTALQDKNASVFWTQLLVFTFLATIWIIRGMTEAYLTGILKLHWREWLTERYMRQWLSDKVHYRLALDRKSTDNPDQRISEDVRDFTDQSFDFYINIFSTSLNLYAFVQILWTISAQFPYKVGGFDLSNVPGYLVWVVLAFAILVTYITHLVGRPLIPLQFGRQKVEADFRYNLVRVRENSEQIALLQGEEVERVGLLERYKAIFDNTLSIIYRNLKLTIVTLGYAQINAIFPLVLLAPAYFATESMKFGDLQQTSDAFTNVQSSVSFFITSYATLAVFKAIIDRLTTFDHAIEQADAARNDGVEVVPAKGVAAISGDNVDVRLPTGERLLNKLAFALRKGERTLVTGESGAGKTTLFRVLAGIWPYGKGRVTLPRDESVMLLPQQPYFPLGTLAGAMAYPLPAGTFSTEQFSKALEQVGLPQWSDKLEASENWSSVLSGGEKQRISVARAILRKPAWLLLDEATSAMDEENEGGLYNLLRQALPDTTVVSIGHRSSLAKLHDRRLGIVKGDDGARLEEMPLAALGNV</sequence>
<dbReference type="PANTHER" id="PTHR11384:SF59">
    <property type="entry name" value="LYSOSOMAL COBALAMIN TRANSPORTER ABCD4"/>
    <property type="match status" value="1"/>
</dbReference>
<feature type="transmembrane region" description="Helical" evidence="9">
    <location>
        <begin position="272"/>
        <end position="293"/>
    </location>
</feature>
<dbReference type="Pfam" id="PF00005">
    <property type="entry name" value="ABC_tran"/>
    <property type="match status" value="1"/>
</dbReference>
<feature type="transmembrane region" description="Helical" evidence="9">
    <location>
        <begin position="55"/>
        <end position="77"/>
    </location>
</feature>
<evidence type="ECO:0000256" key="3">
    <source>
        <dbReference type="ARBA" id="ARBA00022448"/>
    </source>
</evidence>
<evidence type="ECO:0000256" key="1">
    <source>
        <dbReference type="ARBA" id="ARBA00004651"/>
    </source>
</evidence>
<evidence type="ECO:0000313" key="13">
    <source>
        <dbReference type="Proteomes" id="UP001156882"/>
    </source>
</evidence>
<dbReference type="Proteomes" id="UP001156882">
    <property type="component" value="Unassembled WGS sequence"/>
</dbReference>
<gene>
    <name evidence="12" type="ORF">GCM10007874_14980</name>
</gene>
<comment type="caution">
    <text evidence="12">The sequence shown here is derived from an EMBL/GenBank/DDBJ whole genome shotgun (WGS) entry which is preliminary data.</text>
</comment>
<dbReference type="InterPro" id="IPR050835">
    <property type="entry name" value="ABC_transporter_sub-D"/>
</dbReference>
<evidence type="ECO:0000256" key="9">
    <source>
        <dbReference type="SAM" id="Phobius"/>
    </source>
</evidence>
<dbReference type="GO" id="GO:0005524">
    <property type="term" value="F:ATP binding"/>
    <property type="evidence" value="ECO:0007669"/>
    <property type="project" value="UniProtKB-KW"/>
</dbReference>
<keyword evidence="13" id="KW-1185">Reference proteome</keyword>
<accession>A0ABQ6CDY8</accession>
<reference evidence="13" key="1">
    <citation type="journal article" date="2019" name="Int. J. Syst. Evol. Microbiol.">
        <title>The Global Catalogue of Microorganisms (GCM) 10K type strain sequencing project: providing services to taxonomists for standard genome sequencing and annotation.</title>
        <authorList>
            <consortium name="The Broad Institute Genomics Platform"/>
            <consortium name="The Broad Institute Genome Sequencing Center for Infectious Disease"/>
            <person name="Wu L."/>
            <person name="Ma J."/>
        </authorList>
    </citation>
    <scope>NUCLEOTIDE SEQUENCE [LARGE SCALE GENOMIC DNA]</scope>
    <source>
        <strain evidence="13">NBRC 101365</strain>
    </source>
</reference>
<dbReference type="PROSITE" id="PS00211">
    <property type="entry name" value="ABC_TRANSPORTER_1"/>
    <property type="match status" value="1"/>
</dbReference>
<feature type="transmembrane region" description="Helical" evidence="9">
    <location>
        <begin position="97"/>
        <end position="116"/>
    </location>
</feature>
<feature type="transmembrane region" description="Helical" evidence="9">
    <location>
        <begin position="149"/>
        <end position="170"/>
    </location>
</feature>
<feature type="transmembrane region" description="Helical" evidence="9">
    <location>
        <begin position="397"/>
        <end position="421"/>
    </location>
</feature>
<dbReference type="InterPro" id="IPR036640">
    <property type="entry name" value="ABC1_TM_sf"/>
</dbReference>
<protein>
    <submittedName>
        <fullName evidence="12">ATP-binding protein</fullName>
    </submittedName>
</protein>
<dbReference type="PANTHER" id="PTHR11384">
    <property type="entry name" value="ATP-BINDING CASSETTE, SUB-FAMILY D MEMBER"/>
    <property type="match status" value="1"/>
</dbReference>
<dbReference type="InterPro" id="IPR017871">
    <property type="entry name" value="ABC_transporter-like_CS"/>
</dbReference>
<feature type="transmembrane region" description="Helical" evidence="9">
    <location>
        <begin position="313"/>
        <end position="332"/>
    </location>
</feature>
<dbReference type="PROSITE" id="PS50929">
    <property type="entry name" value="ABC_TM1F"/>
    <property type="match status" value="1"/>
</dbReference>
<feature type="transmembrane region" description="Helical" evidence="9">
    <location>
        <begin position="27"/>
        <end position="43"/>
    </location>
</feature>
<dbReference type="SUPFAM" id="SSF90123">
    <property type="entry name" value="ABC transporter transmembrane region"/>
    <property type="match status" value="1"/>
</dbReference>
<dbReference type="InterPro" id="IPR027417">
    <property type="entry name" value="P-loop_NTPase"/>
</dbReference>
<dbReference type="CDD" id="cd03223">
    <property type="entry name" value="ABCD_peroxisomal_ALDP"/>
    <property type="match status" value="1"/>
</dbReference>
<feature type="transmembrane region" description="Helical" evidence="9">
    <location>
        <begin position="190"/>
        <end position="207"/>
    </location>
</feature>
<comment type="similarity">
    <text evidence="2">Belongs to the ABC transporter superfamily.</text>
</comment>
<dbReference type="InterPro" id="IPR003439">
    <property type="entry name" value="ABC_transporter-like_ATP-bd"/>
</dbReference>
<organism evidence="12 13">
    <name type="scientific">Labrys miyagiensis</name>
    <dbReference type="NCBI Taxonomy" id="346912"/>
    <lineage>
        <taxon>Bacteria</taxon>
        <taxon>Pseudomonadati</taxon>
        <taxon>Pseudomonadota</taxon>
        <taxon>Alphaproteobacteria</taxon>
        <taxon>Hyphomicrobiales</taxon>
        <taxon>Xanthobacteraceae</taxon>
        <taxon>Labrys</taxon>
    </lineage>
</organism>
<evidence type="ECO:0000256" key="2">
    <source>
        <dbReference type="ARBA" id="ARBA00005417"/>
    </source>
</evidence>
<dbReference type="InterPro" id="IPR003593">
    <property type="entry name" value="AAA+_ATPase"/>
</dbReference>
<dbReference type="Pfam" id="PF06472">
    <property type="entry name" value="ABC_membrane_2"/>
    <property type="match status" value="1"/>
</dbReference>
<dbReference type="InterPro" id="IPR011527">
    <property type="entry name" value="ABC1_TM_dom"/>
</dbReference>
<dbReference type="RefSeq" id="WP_284311319.1">
    <property type="nucleotide sequence ID" value="NZ_BSPC01000011.1"/>
</dbReference>
<name>A0ABQ6CDY8_9HYPH</name>
<evidence type="ECO:0000256" key="7">
    <source>
        <dbReference type="ARBA" id="ARBA00022989"/>
    </source>
</evidence>
<evidence type="ECO:0000256" key="8">
    <source>
        <dbReference type="ARBA" id="ARBA00023136"/>
    </source>
</evidence>
<evidence type="ECO:0000259" key="11">
    <source>
        <dbReference type="PROSITE" id="PS50929"/>
    </source>
</evidence>
<keyword evidence="7 9" id="KW-1133">Transmembrane helix</keyword>
<dbReference type="PROSITE" id="PS50893">
    <property type="entry name" value="ABC_TRANSPORTER_2"/>
    <property type="match status" value="1"/>
</dbReference>
<dbReference type="SMART" id="SM00382">
    <property type="entry name" value="AAA"/>
    <property type="match status" value="1"/>
</dbReference>
<keyword evidence="5" id="KW-0547">Nucleotide-binding</keyword>
<dbReference type="Gene3D" id="1.20.1560.10">
    <property type="entry name" value="ABC transporter type 1, transmembrane domain"/>
    <property type="match status" value="1"/>
</dbReference>
<dbReference type="EMBL" id="BSPC01000011">
    <property type="protein sequence ID" value="GLS18481.1"/>
    <property type="molecule type" value="Genomic_DNA"/>
</dbReference>
<keyword evidence="6 12" id="KW-0067">ATP-binding</keyword>
<comment type="subcellular location">
    <subcellularLocation>
        <location evidence="1">Cell membrane</location>
        <topology evidence="1">Multi-pass membrane protein</topology>
    </subcellularLocation>
</comment>
<keyword evidence="4 9" id="KW-0812">Transmembrane</keyword>
<evidence type="ECO:0000313" key="12">
    <source>
        <dbReference type="EMBL" id="GLS18481.1"/>
    </source>
</evidence>
<keyword evidence="8 9" id="KW-0472">Membrane</keyword>
<evidence type="ECO:0000256" key="4">
    <source>
        <dbReference type="ARBA" id="ARBA00022692"/>
    </source>
</evidence>
<dbReference type="Gene3D" id="3.40.50.300">
    <property type="entry name" value="P-loop containing nucleotide triphosphate hydrolases"/>
    <property type="match status" value="1"/>
</dbReference>
<keyword evidence="3" id="KW-0813">Transport</keyword>
<proteinExistence type="inferred from homology"/>
<dbReference type="SUPFAM" id="SSF52540">
    <property type="entry name" value="P-loop containing nucleoside triphosphate hydrolases"/>
    <property type="match status" value="1"/>
</dbReference>
<evidence type="ECO:0000256" key="6">
    <source>
        <dbReference type="ARBA" id="ARBA00022840"/>
    </source>
</evidence>
<feature type="domain" description="ABC transmembrane type-1" evidence="11">
    <location>
        <begin position="157"/>
        <end position="456"/>
    </location>
</feature>
<evidence type="ECO:0000256" key="5">
    <source>
        <dbReference type="ARBA" id="ARBA00022741"/>
    </source>
</evidence>